<dbReference type="Gene3D" id="3.30.70.270">
    <property type="match status" value="2"/>
</dbReference>
<accession>A0A0V1C7S3</accession>
<dbReference type="PANTHER" id="PTHR24559:SF444">
    <property type="entry name" value="REVERSE TRANSCRIPTASE DOMAIN-CONTAINING PROTEIN"/>
    <property type="match status" value="1"/>
</dbReference>
<gene>
    <name evidence="1" type="ORF">T03_16371</name>
</gene>
<reference evidence="1 2" key="1">
    <citation type="submission" date="2015-01" db="EMBL/GenBank/DDBJ databases">
        <title>Evolution of Trichinella species and genotypes.</title>
        <authorList>
            <person name="Korhonen P.K."/>
            <person name="Edoardo P."/>
            <person name="Giuseppe L.R."/>
            <person name="Gasser R.B."/>
        </authorList>
    </citation>
    <scope>NUCLEOTIDE SEQUENCE [LARGE SCALE GENOMIC DNA]</scope>
    <source>
        <strain evidence="1">ISS120</strain>
    </source>
</reference>
<name>A0A0V1C7S3_TRIBR</name>
<evidence type="ECO:0000313" key="2">
    <source>
        <dbReference type="Proteomes" id="UP000054653"/>
    </source>
</evidence>
<dbReference type="STRING" id="45882.A0A0V1C7S3"/>
<evidence type="ECO:0000313" key="1">
    <source>
        <dbReference type="EMBL" id="KRY45112.1"/>
    </source>
</evidence>
<dbReference type="EMBL" id="JYDI01000409">
    <property type="protein sequence ID" value="KRY45112.1"/>
    <property type="molecule type" value="Genomic_DNA"/>
</dbReference>
<dbReference type="InterPro" id="IPR053134">
    <property type="entry name" value="RNA-dir_DNA_polymerase"/>
</dbReference>
<evidence type="ECO:0008006" key="3">
    <source>
        <dbReference type="Google" id="ProtNLM"/>
    </source>
</evidence>
<keyword evidence="2" id="KW-1185">Reference proteome</keyword>
<protein>
    <recommendedName>
        <fullName evidence="3">Reverse transcriptase domain-containing protein</fullName>
    </recommendedName>
</protein>
<dbReference type="AlphaFoldDB" id="A0A0V1C7S3"/>
<proteinExistence type="predicted"/>
<dbReference type="OrthoDB" id="10068174at2759"/>
<dbReference type="SUPFAM" id="SSF56672">
    <property type="entry name" value="DNA/RNA polymerases"/>
    <property type="match status" value="1"/>
</dbReference>
<dbReference type="PANTHER" id="PTHR24559">
    <property type="entry name" value="TRANSPOSON TY3-I GAG-POL POLYPROTEIN"/>
    <property type="match status" value="1"/>
</dbReference>
<dbReference type="InterPro" id="IPR043502">
    <property type="entry name" value="DNA/RNA_pol_sf"/>
</dbReference>
<sequence>MPVLTHTTTTFKSDCLFLRTKSSLNHLRSSVSQNPSPFPIREPLYKLQTGSGEIKKISYRRSKVHQRRKGCSPWRAQALVVTSDNHKKRMIIDYSQNINRFTLLDAYPLAKINVMVQAISNYRFFSTVDLKITNGVACFQRVMDNILRVEKLKDTFVHVDDVTICGMNEEEHDEKLNRFREVAEEYNLTLNRLHAIVPIW</sequence>
<organism evidence="1 2">
    <name type="scientific">Trichinella britovi</name>
    <name type="common">Parasitic roundworm</name>
    <dbReference type="NCBI Taxonomy" id="45882"/>
    <lineage>
        <taxon>Eukaryota</taxon>
        <taxon>Metazoa</taxon>
        <taxon>Ecdysozoa</taxon>
        <taxon>Nematoda</taxon>
        <taxon>Enoplea</taxon>
        <taxon>Dorylaimia</taxon>
        <taxon>Trichinellida</taxon>
        <taxon>Trichinellidae</taxon>
        <taxon>Trichinella</taxon>
    </lineage>
</organism>
<dbReference type="Gene3D" id="3.10.10.10">
    <property type="entry name" value="HIV Type 1 Reverse Transcriptase, subunit A, domain 1"/>
    <property type="match status" value="1"/>
</dbReference>
<dbReference type="InterPro" id="IPR043128">
    <property type="entry name" value="Rev_trsase/Diguanyl_cyclase"/>
</dbReference>
<dbReference type="Proteomes" id="UP000054653">
    <property type="component" value="Unassembled WGS sequence"/>
</dbReference>
<comment type="caution">
    <text evidence="1">The sequence shown here is derived from an EMBL/GenBank/DDBJ whole genome shotgun (WGS) entry which is preliminary data.</text>
</comment>